<keyword evidence="4 6" id="KW-0472">Membrane</keyword>
<proteinExistence type="predicted"/>
<evidence type="ECO:0000256" key="3">
    <source>
        <dbReference type="ARBA" id="ARBA00022989"/>
    </source>
</evidence>
<feature type="region of interest" description="Disordered" evidence="5">
    <location>
        <begin position="217"/>
        <end position="277"/>
    </location>
</feature>
<dbReference type="STRING" id="927083.DB32_003594"/>
<evidence type="ECO:0000256" key="2">
    <source>
        <dbReference type="ARBA" id="ARBA00022692"/>
    </source>
</evidence>
<feature type="compositionally biased region" description="Acidic residues" evidence="5">
    <location>
        <begin position="225"/>
        <end position="246"/>
    </location>
</feature>
<accession>A0A0F6YI85</accession>
<dbReference type="Gene3D" id="3.30.1150.10">
    <property type="match status" value="1"/>
</dbReference>
<dbReference type="OrthoDB" id="5392467at2"/>
<feature type="domain" description="TonB C-terminal" evidence="7">
    <location>
        <begin position="426"/>
        <end position="488"/>
    </location>
</feature>
<dbReference type="KEGG" id="samy:DB32_003594"/>
<evidence type="ECO:0000259" key="7">
    <source>
        <dbReference type="Pfam" id="PF03544"/>
    </source>
</evidence>
<feature type="transmembrane region" description="Helical" evidence="6">
    <location>
        <begin position="161"/>
        <end position="185"/>
    </location>
</feature>
<feature type="compositionally biased region" description="Gly residues" evidence="5">
    <location>
        <begin position="342"/>
        <end position="354"/>
    </location>
</feature>
<dbReference type="EMBL" id="CP011125">
    <property type="protein sequence ID" value="AKF06445.1"/>
    <property type="molecule type" value="Genomic_DNA"/>
</dbReference>
<sequence length="491" mass="51690">MTTPQGPQQQGGKAAGRPGAMTMAMQAVQVRPSGPKVLRIGVIQGGKIVEERIIRQRETVSVGSSERNHFIVPGMPPRFELFQLVGADYILNFTADMRGRVGLPGGVQELEQLRASGAARNAGQHWQVKLSDTSRGKVVIGDTTLLFQFVVPPPVQPRPQLPAAVVGGFIAGIDWLFTAFVMFSFMSHFGFIIFLENADWPIQPTLATIDDRLADMIFNEPEPPPVEEEEAPTEEAPTEEPTEEVAETPTRQPSGDSSSTPGETQGERQAAADSDARMAAEAAAAQVDQLLLGALSSEGGAFADVLAGGAVTGSAEDILAQAEGVGVATSSGGGTLRERSGGGRVGGATEGLGGLAAVKGGATTARGEGGAVEERQVRGRFRAPSDVDDESGSGDFDPRVVIRMIQTRQSAIRACYERELRADPTLSGRVKISLTIQETGSVTGVRVVENTIGSDSVGSCVTRVVQGFRFNPGPEGGSVTYQFPFVFEPQG</sequence>
<comment type="subcellular location">
    <subcellularLocation>
        <location evidence="1">Membrane</location>
        <topology evidence="1">Single-pass membrane protein</topology>
    </subcellularLocation>
</comment>
<evidence type="ECO:0000256" key="4">
    <source>
        <dbReference type="ARBA" id="ARBA00023136"/>
    </source>
</evidence>
<feature type="compositionally biased region" description="Polar residues" evidence="5">
    <location>
        <begin position="251"/>
        <end position="263"/>
    </location>
</feature>
<feature type="region of interest" description="Disordered" evidence="5">
    <location>
        <begin position="327"/>
        <end position="394"/>
    </location>
</feature>
<dbReference type="InterPro" id="IPR049806">
    <property type="entry name" value="MasK-like_C"/>
</dbReference>
<reference evidence="8 9" key="1">
    <citation type="submission" date="2015-03" db="EMBL/GenBank/DDBJ databases">
        <title>Genome assembly of Sandaracinus amylolyticus DSM 53668.</title>
        <authorList>
            <person name="Sharma G."/>
            <person name="Subramanian S."/>
        </authorList>
    </citation>
    <scope>NUCLEOTIDE SEQUENCE [LARGE SCALE GENOMIC DNA]</scope>
    <source>
        <strain evidence="8 9">DSM 53668</strain>
    </source>
</reference>
<evidence type="ECO:0000256" key="6">
    <source>
        <dbReference type="SAM" id="Phobius"/>
    </source>
</evidence>
<dbReference type="RefSeq" id="WP_053233618.1">
    <property type="nucleotide sequence ID" value="NZ_CP011125.1"/>
</dbReference>
<organism evidence="8 9">
    <name type="scientific">Sandaracinus amylolyticus</name>
    <dbReference type="NCBI Taxonomy" id="927083"/>
    <lineage>
        <taxon>Bacteria</taxon>
        <taxon>Pseudomonadati</taxon>
        <taxon>Myxococcota</taxon>
        <taxon>Polyangia</taxon>
        <taxon>Polyangiales</taxon>
        <taxon>Sandaracinaceae</taxon>
        <taxon>Sandaracinus</taxon>
    </lineage>
</organism>
<gene>
    <name evidence="8" type="ORF">DB32_003594</name>
</gene>
<dbReference type="GO" id="GO:0016020">
    <property type="term" value="C:membrane"/>
    <property type="evidence" value="ECO:0007669"/>
    <property type="project" value="UniProtKB-SubCell"/>
</dbReference>
<dbReference type="SUPFAM" id="SSF74653">
    <property type="entry name" value="TolA/TonB C-terminal domain"/>
    <property type="match status" value="1"/>
</dbReference>
<dbReference type="InterPro" id="IPR037682">
    <property type="entry name" value="TonB_C"/>
</dbReference>
<dbReference type="Pfam" id="PF03544">
    <property type="entry name" value="TonB_C"/>
    <property type="match status" value="1"/>
</dbReference>
<dbReference type="NCBIfam" id="NF033768">
    <property type="entry name" value="myxo_SS_tail"/>
    <property type="match status" value="1"/>
</dbReference>
<evidence type="ECO:0000256" key="5">
    <source>
        <dbReference type="SAM" id="MobiDB-lite"/>
    </source>
</evidence>
<keyword evidence="3 6" id="KW-1133">Transmembrane helix</keyword>
<evidence type="ECO:0000313" key="9">
    <source>
        <dbReference type="Proteomes" id="UP000034883"/>
    </source>
</evidence>
<evidence type="ECO:0000313" key="8">
    <source>
        <dbReference type="EMBL" id="AKF06445.1"/>
    </source>
</evidence>
<keyword evidence="9" id="KW-1185">Reference proteome</keyword>
<name>A0A0F6YI85_9BACT</name>
<evidence type="ECO:0000256" key="1">
    <source>
        <dbReference type="ARBA" id="ARBA00004167"/>
    </source>
</evidence>
<dbReference type="NCBIfam" id="TIGR01352">
    <property type="entry name" value="tonB_Cterm"/>
    <property type="match status" value="1"/>
</dbReference>
<dbReference type="Proteomes" id="UP000034883">
    <property type="component" value="Chromosome"/>
</dbReference>
<dbReference type="InterPro" id="IPR006260">
    <property type="entry name" value="TonB/TolA_C"/>
</dbReference>
<feature type="compositionally biased region" description="Low complexity" evidence="5">
    <location>
        <begin position="355"/>
        <end position="366"/>
    </location>
</feature>
<protein>
    <submittedName>
        <fullName evidence="8">Putative abductin-like protein</fullName>
    </submittedName>
</protein>
<keyword evidence="2 6" id="KW-0812">Transmembrane</keyword>
<dbReference type="AlphaFoldDB" id="A0A0F6YI85"/>
<dbReference type="GO" id="GO:0055085">
    <property type="term" value="P:transmembrane transport"/>
    <property type="evidence" value="ECO:0007669"/>
    <property type="project" value="InterPro"/>
</dbReference>